<reference evidence="1 2" key="1">
    <citation type="submission" date="2020-08" db="EMBL/GenBank/DDBJ databases">
        <title>Genomic Encyclopedia of Type Strains, Phase IV (KMG-V): Genome sequencing to study the core and pangenomes of soil and plant-associated prokaryotes.</title>
        <authorList>
            <person name="Whitman W."/>
        </authorList>
    </citation>
    <scope>NUCLEOTIDE SEQUENCE [LARGE SCALE GENOMIC DNA]</scope>
    <source>
        <strain evidence="1 2">SRMrh-85</strain>
    </source>
</reference>
<proteinExistence type="predicted"/>
<organism evidence="1 2">
    <name type="scientific">Paraburkholderia silvatlantica</name>
    <dbReference type="NCBI Taxonomy" id="321895"/>
    <lineage>
        <taxon>Bacteria</taxon>
        <taxon>Pseudomonadati</taxon>
        <taxon>Pseudomonadota</taxon>
        <taxon>Betaproteobacteria</taxon>
        <taxon>Burkholderiales</taxon>
        <taxon>Burkholderiaceae</taxon>
        <taxon>Paraburkholderia</taxon>
    </lineage>
</organism>
<keyword evidence="2" id="KW-1185">Reference proteome</keyword>
<evidence type="ECO:0000313" key="1">
    <source>
        <dbReference type="EMBL" id="MBB2931271.1"/>
    </source>
</evidence>
<comment type="caution">
    <text evidence="1">The sequence shown here is derived from an EMBL/GenBank/DDBJ whole genome shotgun (WGS) entry which is preliminary data.</text>
</comment>
<protein>
    <submittedName>
        <fullName evidence="1">Uncharacterized protein</fullName>
    </submittedName>
</protein>
<accession>A0ABR6FV28</accession>
<sequence>MLATSAMGISAVGARLTAPSGLAIGAIVPTGPGRFFEKGNEAMSDDLMTASDLLSSTSHAVRTMSQFLGI</sequence>
<name>A0ABR6FV28_9BURK</name>
<gene>
    <name evidence="1" type="ORF">FHX59_005741</name>
</gene>
<dbReference type="EMBL" id="JACHVZ010000018">
    <property type="protein sequence ID" value="MBB2931271.1"/>
    <property type="molecule type" value="Genomic_DNA"/>
</dbReference>
<dbReference type="RefSeq" id="WP_181431362.1">
    <property type="nucleotide sequence ID" value="NZ_JACHVZ010000018.1"/>
</dbReference>
<evidence type="ECO:0000313" key="2">
    <source>
        <dbReference type="Proteomes" id="UP000533533"/>
    </source>
</evidence>
<dbReference type="Proteomes" id="UP000533533">
    <property type="component" value="Unassembled WGS sequence"/>
</dbReference>